<feature type="domain" description="CAF17 C-terminal" evidence="4">
    <location>
        <begin position="283"/>
        <end position="352"/>
    </location>
</feature>
<dbReference type="InterPro" id="IPR006222">
    <property type="entry name" value="GCVT_N"/>
</dbReference>
<gene>
    <name evidence="5" type="ORF">SAMN05421810_103292</name>
</gene>
<dbReference type="Gene3D" id="3.30.1360.120">
    <property type="entry name" value="Probable tRNA modification gtpase trme, domain 1"/>
    <property type="match status" value="1"/>
</dbReference>
<dbReference type="InterPro" id="IPR027266">
    <property type="entry name" value="TrmE/GcvT-like"/>
</dbReference>
<accession>A0A1I5SVS5</accession>
<keyword evidence="6" id="KW-1185">Reference proteome</keyword>
<dbReference type="InterPro" id="IPR057460">
    <property type="entry name" value="CAF17_C"/>
</dbReference>
<evidence type="ECO:0000259" key="3">
    <source>
        <dbReference type="Pfam" id="PF01571"/>
    </source>
</evidence>
<evidence type="ECO:0000259" key="4">
    <source>
        <dbReference type="Pfam" id="PF25455"/>
    </source>
</evidence>
<feature type="region of interest" description="Disordered" evidence="2">
    <location>
        <begin position="355"/>
        <end position="376"/>
    </location>
</feature>
<dbReference type="InterPro" id="IPR029043">
    <property type="entry name" value="GcvT/YgfZ_C"/>
</dbReference>
<keyword evidence="1" id="KW-0809">Transit peptide</keyword>
<dbReference type="PANTHER" id="PTHR22602:SF0">
    <property type="entry name" value="TRANSFERASE CAF17, MITOCHONDRIAL-RELATED"/>
    <property type="match status" value="1"/>
</dbReference>
<dbReference type="Pfam" id="PF01571">
    <property type="entry name" value="GCV_T"/>
    <property type="match status" value="1"/>
</dbReference>
<dbReference type="SUPFAM" id="SSF103025">
    <property type="entry name" value="Folate-binding domain"/>
    <property type="match status" value="1"/>
</dbReference>
<evidence type="ECO:0000313" key="6">
    <source>
        <dbReference type="Proteomes" id="UP000198727"/>
    </source>
</evidence>
<evidence type="ECO:0000256" key="2">
    <source>
        <dbReference type="SAM" id="MobiDB-lite"/>
    </source>
</evidence>
<protein>
    <submittedName>
        <fullName evidence="5">Uncharacterized protein</fullName>
    </submittedName>
</protein>
<dbReference type="Pfam" id="PF25455">
    <property type="entry name" value="Beta-barrel_CAF17_C"/>
    <property type="match status" value="1"/>
</dbReference>
<dbReference type="PANTHER" id="PTHR22602">
    <property type="entry name" value="TRANSFERASE CAF17, MITOCHONDRIAL-RELATED"/>
    <property type="match status" value="1"/>
</dbReference>
<dbReference type="RefSeq" id="WP_092529941.1">
    <property type="nucleotide sequence ID" value="NZ_FOWW01000003.1"/>
</dbReference>
<evidence type="ECO:0000256" key="1">
    <source>
        <dbReference type="ARBA" id="ARBA00022946"/>
    </source>
</evidence>
<dbReference type="AlphaFoldDB" id="A0A1I5SVS5"/>
<sequence>MTYQSPLLQLPGAVAAPEGHPEIGVPWHWGDPFAEQRTAARSVAVVDRSDREVITVRGPERLSWLHLVLSQHVTELPDGAGTEALVLDSHGRIDAHMVLAHLDGVVYLDTLPGAEATSALPKGGRQSLVDYLAAMKFWSDVEIHDATGELAVLTLLGPEVDAVLAGLAVDLGAEPYRVTVLPGGGLARRMPWPGRHAVDLLVPRDELPSWWQRLTGAGARPAGSWTFEALRVESLRPRLGLDTDDRTIPHEMNWIGSAAHVAKGCYRGQETVAKVHNVGRPPRRLVLLHLDGSPEITPEPGDPVRLGERTVGRVGSVVQHHELGPVALALLKRSAPVDAELLAGVDDRVVQAAVDPDSVPAEAPAPGREAVQRLRG</sequence>
<dbReference type="SUPFAM" id="SSF101790">
    <property type="entry name" value="Aminomethyltransferase beta-barrel domain"/>
    <property type="match status" value="1"/>
</dbReference>
<dbReference type="NCBIfam" id="TIGR03317">
    <property type="entry name" value="ygfZ_signature"/>
    <property type="match status" value="1"/>
</dbReference>
<dbReference type="EMBL" id="FOWW01000003">
    <property type="protein sequence ID" value="SFP74828.1"/>
    <property type="molecule type" value="Genomic_DNA"/>
</dbReference>
<evidence type="ECO:0000313" key="5">
    <source>
        <dbReference type="EMBL" id="SFP74828.1"/>
    </source>
</evidence>
<dbReference type="Proteomes" id="UP000198727">
    <property type="component" value="Unassembled WGS sequence"/>
</dbReference>
<dbReference type="InterPro" id="IPR017703">
    <property type="entry name" value="YgfZ/GCV_T_CS"/>
</dbReference>
<dbReference type="STRING" id="587909.SAMN05421810_103292"/>
<dbReference type="PIRSF" id="PIRSF006487">
    <property type="entry name" value="GcvT"/>
    <property type="match status" value="1"/>
</dbReference>
<proteinExistence type="predicted"/>
<name>A0A1I5SVS5_9PSEU</name>
<feature type="domain" description="GCVT N-terminal" evidence="3">
    <location>
        <begin position="34"/>
        <end position="253"/>
    </location>
</feature>
<organism evidence="5 6">
    <name type="scientific">Amycolatopsis arida</name>
    <dbReference type="NCBI Taxonomy" id="587909"/>
    <lineage>
        <taxon>Bacteria</taxon>
        <taxon>Bacillati</taxon>
        <taxon>Actinomycetota</taxon>
        <taxon>Actinomycetes</taxon>
        <taxon>Pseudonocardiales</taxon>
        <taxon>Pseudonocardiaceae</taxon>
        <taxon>Amycolatopsis</taxon>
    </lineage>
</organism>
<reference evidence="6" key="1">
    <citation type="submission" date="2016-10" db="EMBL/GenBank/DDBJ databases">
        <authorList>
            <person name="Varghese N."/>
            <person name="Submissions S."/>
        </authorList>
    </citation>
    <scope>NUCLEOTIDE SEQUENCE [LARGE SCALE GENOMIC DNA]</scope>
    <source>
        <strain evidence="6">CGMCC 4.5579</strain>
    </source>
</reference>
<dbReference type="OrthoDB" id="9796287at2"/>
<dbReference type="GO" id="GO:0016226">
    <property type="term" value="P:iron-sulfur cluster assembly"/>
    <property type="evidence" value="ECO:0007669"/>
    <property type="project" value="TreeGrafter"/>
</dbReference>
<dbReference type="InterPro" id="IPR045179">
    <property type="entry name" value="YgfZ/GcvT"/>
</dbReference>